<dbReference type="InterPro" id="IPR020456">
    <property type="entry name" value="Acylphosphatase"/>
</dbReference>
<evidence type="ECO:0000256" key="4">
    <source>
        <dbReference type="PROSITE-ProRule" id="PRU00520"/>
    </source>
</evidence>
<dbReference type="PROSITE" id="PS51160">
    <property type="entry name" value="ACYLPHOSPHATASE_3"/>
    <property type="match status" value="1"/>
</dbReference>
<proteinExistence type="inferred from homology"/>
<dbReference type="PANTHER" id="PTHR47268:SF4">
    <property type="entry name" value="ACYLPHOSPHATASE"/>
    <property type="match status" value="1"/>
</dbReference>
<dbReference type="GO" id="GO:0003998">
    <property type="term" value="F:acylphosphatase activity"/>
    <property type="evidence" value="ECO:0007669"/>
    <property type="project" value="UniProtKB-EC"/>
</dbReference>
<keyword evidence="9" id="KW-1185">Reference proteome</keyword>
<dbReference type="STRING" id="633813.SAMN04488087_2388"/>
<evidence type="ECO:0000256" key="6">
    <source>
        <dbReference type="RuleBase" id="RU004168"/>
    </source>
</evidence>
<dbReference type="PROSITE" id="PS00151">
    <property type="entry name" value="ACYLPHOSPHATASE_2"/>
    <property type="match status" value="1"/>
</dbReference>
<protein>
    <recommendedName>
        <fullName evidence="2 4">Acylphosphatase</fullName>
        <ecNumber evidence="2 4">3.6.1.7</ecNumber>
    </recommendedName>
</protein>
<gene>
    <name evidence="8" type="ORF">SAMN04488087_2388</name>
</gene>
<evidence type="ECO:0000256" key="1">
    <source>
        <dbReference type="ARBA" id="ARBA00005614"/>
    </source>
</evidence>
<evidence type="ECO:0000256" key="5">
    <source>
        <dbReference type="RuleBase" id="RU000553"/>
    </source>
</evidence>
<dbReference type="PROSITE" id="PS00150">
    <property type="entry name" value="ACYLPHOSPHATASE_1"/>
    <property type="match status" value="1"/>
</dbReference>
<dbReference type="EMBL" id="FRAU01000009">
    <property type="protein sequence ID" value="SHK95905.1"/>
    <property type="molecule type" value="Genomic_DNA"/>
</dbReference>
<dbReference type="Pfam" id="PF00708">
    <property type="entry name" value="Acylphosphatase"/>
    <property type="match status" value="1"/>
</dbReference>
<evidence type="ECO:0000256" key="2">
    <source>
        <dbReference type="ARBA" id="ARBA00012150"/>
    </source>
</evidence>
<dbReference type="SUPFAM" id="SSF54975">
    <property type="entry name" value="Acylphosphatase/BLUF domain-like"/>
    <property type="match status" value="1"/>
</dbReference>
<dbReference type="AlphaFoldDB" id="A0A1M6WQV7"/>
<evidence type="ECO:0000256" key="3">
    <source>
        <dbReference type="ARBA" id="ARBA00047645"/>
    </source>
</evidence>
<dbReference type="PANTHER" id="PTHR47268">
    <property type="entry name" value="ACYLPHOSPHATASE"/>
    <property type="match status" value="1"/>
</dbReference>
<dbReference type="EC" id="3.6.1.7" evidence="2 4"/>
<name>A0A1M6WQV7_9BACT</name>
<feature type="domain" description="Acylphosphatase-like" evidence="7">
    <location>
        <begin position="12"/>
        <end position="99"/>
    </location>
</feature>
<accession>A0A1M6WQV7</accession>
<dbReference type="Proteomes" id="UP000185812">
    <property type="component" value="Unassembled WGS sequence"/>
</dbReference>
<dbReference type="Gene3D" id="3.30.70.100">
    <property type="match status" value="1"/>
</dbReference>
<feature type="active site" evidence="4">
    <location>
        <position position="45"/>
    </location>
</feature>
<keyword evidence="4 5" id="KW-0378">Hydrolase</keyword>
<evidence type="ECO:0000313" key="8">
    <source>
        <dbReference type="EMBL" id="SHK95905.1"/>
    </source>
</evidence>
<feature type="active site" evidence="4">
    <location>
        <position position="27"/>
    </location>
</feature>
<comment type="catalytic activity">
    <reaction evidence="3 4 5">
        <text>an acyl phosphate + H2O = a carboxylate + phosphate + H(+)</text>
        <dbReference type="Rhea" id="RHEA:14965"/>
        <dbReference type="ChEBI" id="CHEBI:15377"/>
        <dbReference type="ChEBI" id="CHEBI:15378"/>
        <dbReference type="ChEBI" id="CHEBI:29067"/>
        <dbReference type="ChEBI" id="CHEBI:43474"/>
        <dbReference type="ChEBI" id="CHEBI:59918"/>
        <dbReference type="EC" id="3.6.1.7"/>
    </reaction>
</comment>
<dbReference type="InterPro" id="IPR036046">
    <property type="entry name" value="Acylphosphatase-like_dom_sf"/>
</dbReference>
<organism evidence="8 9">
    <name type="scientific">Rhodothermus profundi</name>
    <dbReference type="NCBI Taxonomy" id="633813"/>
    <lineage>
        <taxon>Bacteria</taxon>
        <taxon>Pseudomonadati</taxon>
        <taxon>Rhodothermota</taxon>
        <taxon>Rhodothermia</taxon>
        <taxon>Rhodothermales</taxon>
        <taxon>Rhodothermaceae</taxon>
        <taxon>Rhodothermus</taxon>
    </lineage>
</organism>
<evidence type="ECO:0000313" key="9">
    <source>
        <dbReference type="Proteomes" id="UP000185812"/>
    </source>
</evidence>
<dbReference type="InterPro" id="IPR017968">
    <property type="entry name" value="Acylphosphatase_CS"/>
</dbReference>
<dbReference type="PRINTS" id="PR00112">
    <property type="entry name" value="ACYLPHPHTASE"/>
</dbReference>
<reference evidence="9" key="1">
    <citation type="submission" date="2016-11" db="EMBL/GenBank/DDBJ databases">
        <authorList>
            <person name="Varghese N."/>
            <person name="Submissions S."/>
        </authorList>
    </citation>
    <scope>NUCLEOTIDE SEQUENCE [LARGE SCALE GENOMIC DNA]</scope>
    <source>
        <strain evidence="9">DSM 22212</strain>
    </source>
</reference>
<sequence length="100" mass="11209">MAAMSALDAQARLEARVTGRVQGVGFRQFVRWHARQLGLTGWVRNEPDGSVYLVAEGPRERLEQLLRAVQQGPPAARVDDVQAHWLPAQGAFETFEIRWG</sequence>
<evidence type="ECO:0000259" key="7">
    <source>
        <dbReference type="PROSITE" id="PS51160"/>
    </source>
</evidence>
<comment type="similarity">
    <text evidence="1 6">Belongs to the acylphosphatase family.</text>
</comment>
<dbReference type="InterPro" id="IPR001792">
    <property type="entry name" value="Acylphosphatase-like_dom"/>
</dbReference>